<evidence type="ECO:0000259" key="2">
    <source>
        <dbReference type="PROSITE" id="PS50127"/>
    </source>
</evidence>
<sequence>MSLVARDRKEASTDDTAMRRDEAPENDRGNSSDNARQDLEATEDAGHGGRDESLHIEQSESGAQVEGAGVDTDDAGQSDAVVTVHRSPRWHFSGRLKPRSRNRGAYKPVSIAAAALRKLFRGKGHWLSTGVNHSEPKKKKESAEGGSRLLSLCAGKASSERGPAEHESPYALGSAARGGGDTTADASLSFRTTRRPRNREIRRQQTRGQQPSFTVDLVEYNLYEWHVYLYQVDPESPLWSDMQDTGVSCVQLSVSFPENFPFAPPFVPRRLFSLHHTYQGVKKREICRYSIVSDSLVRSSEAASLATQKHRAKIPSAAERGFVMEGGAICKELLTSRGWASAYTVEAILVQLAASLSEGQARMPTKPAKQFNRKPAWSSYRSLVKTRDKHGWVTPPLADG</sequence>
<dbReference type="VEuPathDB" id="VectorBase:RSAN_040503"/>
<dbReference type="Gene3D" id="3.10.110.10">
    <property type="entry name" value="Ubiquitin Conjugating Enzyme"/>
    <property type="match status" value="1"/>
</dbReference>
<evidence type="ECO:0000256" key="1">
    <source>
        <dbReference type="SAM" id="MobiDB-lite"/>
    </source>
</evidence>
<dbReference type="CDD" id="cd23802">
    <property type="entry name" value="UBCc_UBE2Q"/>
    <property type="match status" value="1"/>
</dbReference>
<organism evidence="3 4">
    <name type="scientific">Rhipicephalus sanguineus</name>
    <name type="common">Brown dog tick</name>
    <name type="synonym">Ixodes sanguineus</name>
    <dbReference type="NCBI Taxonomy" id="34632"/>
    <lineage>
        <taxon>Eukaryota</taxon>
        <taxon>Metazoa</taxon>
        <taxon>Ecdysozoa</taxon>
        <taxon>Arthropoda</taxon>
        <taxon>Chelicerata</taxon>
        <taxon>Arachnida</taxon>
        <taxon>Acari</taxon>
        <taxon>Parasitiformes</taxon>
        <taxon>Ixodida</taxon>
        <taxon>Ixodoidea</taxon>
        <taxon>Ixodidae</taxon>
        <taxon>Rhipicephalinae</taxon>
        <taxon>Rhipicephalus</taxon>
        <taxon>Rhipicephalus</taxon>
    </lineage>
</organism>
<dbReference type="AlphaFoldDB" id="A0A9D4PQT8"/>
<dbReference type="InterPro" id="IPR000608">
    <property type="entry name" value="UBC"/>
</dbReference>
<dbReference type="EMBL" id="JABSTV010001251">
    <property type="protein sequence ID" value="KAH7951183.1"/>
    <property type="molecule type" value="Genomic_DNA"/>
</dbReference>
<keyword evidence="4" id="KW-1185">Reference proteome</keyword>
<protein>
    <recommendedName>
        <fullName evidence="2">UBC core domain-containing protein</fullName>
    </recommendedName>
</protein>
<evidence type="ECO:0000313" key="4">
    <source>
        <dbReference type="Proteomes" id="UP000821837"/>
    </source>
</evidence>
<dbReference type="InterPro" id="IPR016135">
    <property type="entry name" value="UBQ-conjugating_enzyme/RWD"/>
</dbReference>
<feature type="region of interest" description="Disordered" evidence="1">
    <location>
        <begin position="127"/>
        <end position="208"/>
    </location>
</feature>
<reference evidence="3" key="1">
    <citation type="journal article" date="2020" name="Cell">
        <title>Large-Scale Comparative Analyses of Tick Genomes Elucidate Their Genetic Diversity and Vector Capacities.</title>
        <authorList>
            <consortium name="Tick Genome and Microbiome Consortium (TIGMIC)"/>
            <person name="Jia N."/>
            <person name="Wang J."/>
            <person name="Shi W."/>
            <person name="Du L."/>
            <person name="Sun Y."/>
            <person name="Zhan W."/>
            <person name="Jiang J.F."/>
            <person name="Wang Q."/>
            <person name="Zhang B."/>
            <person name="Ji P."/>
            <person name="Bell-Sakyi L."/>
            <person name="Cui X.M."/>
            <person name="Yuan T.T."/>
            <person name="Jiang B.G."/>
            <person name="Yang W.F."/>
            <person name="Lam T.T."/>
            <person name="Chang Q.C."/>
            <person name="Ding S.J."/>
            <person name="Wang X.J."/>
            <person name="Zhu J.G."/>
            <person name="Ruan X.D."/>
            <person name="Zhao L."/>
            <person name="Wei J.T."/>
            <person name="Ye R.Z."/>
            <person name="Que T.C."/>
            <person name="Du C.H."/>
            <person name="Zhou Y.H."/>
            <person name="Cheng J.X."/>
            <person name="Dai P.F."/>
            <person name="Guo W.B."/>
            <person name="Han X.H."/>
            <person name="Huang E.J."/>
            <person name="Li L.F."/>
            <person name="Wei W."/>
            <person name="Gao Y.C."/>
            <person name="Liu J.Z."/>
            <person name="Shao H.Z."/>
            <person name="Wang X."/>
            <person name="Wang C.C."/>
            <person name="Yang T.C."/>
            <person name="Huo Q.B."/>
            <person name="Li W."/>
            <person name="Chen H.Y."/>
            <person name="Chen S.E."/>
            <person name="Zhou L.G."/>
            <person name="Ni X.B."/>
            <person name="Tian J.H."/>
            <person name="Sheng Y."/>
            <person name="Liu T."/>
            <person name="Pan Y.S."/>
            <person name="Xia L.Y."/>
            <person name="Li J."/>
            <person name="Zhao F."/>
            <person name="Cao W.C."/>
        </authorList>
    </citation>
    <scope>NUCLEOTIDE SEQUENCE</scope>
    <source>
        <strain evidence="3">Rsan-2018</strain>
    </source>
</reference>
<comment type="caution">
    <text evidence="3">The sequence shown here is derived from an EMBL/GenBank/DDBJ whole genome shotgun (WGS) entry which is preliminary data.</text>
</comment>
<dbReference type="Proteomes" id="UP000821837">
    <property type="component" value="Chromosome 5"/>
</dbReference>
<gene>
    <name evidence="3" type="ORF">HPB52_006240</name>
</gene>
<feature type="compositionally biased region" description="Basic and acidic residues" evidence="1">
    <location>
        <begin position="158"/>
        <end position="168"/>
    </location>
</feature>
<name>A0A9D4PQT8_RHISA</name>
<feature type="region of interest" description="Disordered" evidence="1">
    <location>
        <begin position="1"/>
        <end position="102"/>
    </location>
</feature>
<evidence type="ECO:0000313" key="3">
    <source>
        <dbReference type="EMBL" id="KAH7951183.1"/>
    </source>
</evidence>
<feature type="domain" description="UBC core" evidence="2">
    <location>
        <begin position="192"/>
        <end position="393"/>
    </location>
</feature>
<proteinExistence type="predicted"/>
<dbReference type="SUPFAM" id="SSF54495">
    <property type="entry name" value="UBC-like"/>
    <property type="match status" value="2"/>
</dbReference>
<accession>A0A9D4PQT8</accession>
<feature type="compositionally biased region" description="Basic and acidic residues" evidence="1">
    <location>
        <begin position="1"/>
        <end position="58"/>
    </location>
</feature>
<dbReference type="PROSITE" id="PS50127">
    <property type="entry name" value="UBC_2"/>
    <property type="match status" value="1"/>
</dbReference>
<feature type="compositionally biased region" description="Basic residues" evidence="1">
    <location>
        <begin position="86"/>
        <end position="102"/>
    </location>
</feature>
<reference evidence="3" key="2">
    <citation type="submission" date="2021-09" db="EMBL/GenBank/DDBJ databases">
        <authorList>
            <person name="Jia N."/>
            <person name="Wang J."/>
            <person name="Shi W."/>
            <person name="Du L."/>
            <person name="Sun Y."/>
            <person name="Zhan W."/>
            <person name="Jiang J."/>
            <person name="Wang Q."/>
            <person name="Zhang B."/>
            <person name="Ji P."/>
            <person name="Sakyi L.B."/>
            <person name="Cui X."/>
            <person name="Yuan T."/>
            <person name="Jiang B."/>
            <person name="Yang W."/>
            <person name="Lam T.T.-Y."/>
            <person name="Chang Q."/>
            <person name="Ding S."/>
            <person name="Wang X."/>
            <person name="Zhu J."/>
            <person name="Ruan X."/>
            <person name="Zhao L."/>
            <person name="Wei J."/>
            <person name="Que T."/>
            <person name="Du C."/>
            <person name="Cheng J."/>
            <person name="Dai P."/>
            <person name="Han X."/>
            <person name="Huang E."/>
            <person name="Gao Y."/>
            <person name="Liu J."/>
            <person name="Shao H."/>
            <person name="Ye R."/>
            <person name="Li L."/>
            <person name="Wei W."/>
            <person name="Wang X."/>
            <person name="Wang C."/>
            <person name="Huo Q."/>
            <person name="Li W."/>
            <person name="Guo W."/>
            <person name="Chen H."/>
            <person name="Chen S."/>
            <person name="Zhou L."/>
            <person name="Zhou L."/>
            <person name="Ni X."/>
            <person name="Tian J."/>
            <person name="Zhou Y."/>
            <person name="Sheng Y."/>
            <person name="Liu T."/>
            <person name="Pan Y."/>
            <person name="Xia L."/>
            <person name="Li J."/>
            <person name="Zhao F."/>
            <person name="Cao W."/>
        </authorList>
    </citation>
    <scope>NUCLEOTIDE SEQUENCE</scope>
    <source>
        <strain evidence="3">Rsan-2018</strain>
        <tissue evidence="3">Larvae</tissue>
    </source>
</reference>